<dbReference type="AlphaFoldDB" id="A0A160DSY0"/>
<sequence>MPGTVVLRLLDARGRDNSALSVPRIDRSRRSASECPWIAPAGRRGTARRYPNAAEAPASR</sequence>
<dbReference type="KEGG" id="dko:I596_1010"/>
<organism evidence="2 3">
    <name type="scientific">Dokdonella koreensis DS-123</name>
    <dbReference type="NCBI Taxonomy" id="1300342"/>
    <lineage>
        <taxon>Bacteria</taxon>
        <taxon>Pseudomonadati</taxon>
        <taxon>Pseudomonadota</taxon>
        <taxon>Gammaproteobacteria</taxon>
        <taxon>Lysobacterales</taxon>
        <taxon>Rhodanobacteraceae</taxon>
        <taxon>Dokdonella</taxon>
    </lineage>
</organism>
<dbReference type="STRING" id="1300342.I596_1010"/>
<name>A0A160DSY0_9GAMM</name>
<accession>A0A160DSY0</accession>
<feature type="region of interest" description="Disordered" evidence="1">
    <location>
        <begin position="30"/>
        <end position="60"/>
    </location>
</feature>
<evidence type="ECO:0000313" key="2">
    <source>
        <dbReference type="EMBL" id="ANB17040.1"/>
    </source>
</evidence>
<proteinExistence type="predicted"/>
<evidence type="ECO:0000313" key="3">
    <source>
        <dbReference type="Proteomes" id="UP000076830"/>
    </source>
</evidence>
<protein>
    <submittedName>
        <fullName evidence="2">Uncharacterized protein</fullName>
    </submittedName>
</protein>
<dbReference type="EMBL" id="CP015249">
    <property type="protein sequence ID" value="ANB17040.1"/>
    <property type="molecule type" value="Genomic_DNA"/>
</dbReference>
<dbReference type="Proteomes" id="UP000076830">
    <property type="component" value="Chromosome"/>
</dbReference>
<evidence type="ECO:0000256" key="1">
    <source>
        <dbReference type="SAM" id="MobiDB-lite"/>
    </source>
</evidence>
<keyword evidence="3" id="KW-1185">Reference proteome</keyword>
<gene>
    <name evidence="2" type="ORF">I596_1010</name>
</gene>
<reference evidence="2 3" key="1">
    <citation type="submission" date="2016-04" db="EMBL/GenBank/DDBJ databases">
        <title>Complete genome sequence of Dokdonella koreensis DS-123T.</title>
        <authorList>
            <person name="Kim J.F."/>
            <person name="Lee H."/>
            <person name="Kwak M.-J."/>
        </authorList>
    </citation>
    <scope>NUCLEOTIDE SEQUENCE [LARGE SCALE GENOMIC DNA]</scope>
    <source>
        <strain evidence="2 3">DS-123</strain>
    </source>
</reference>